<evidence type="ECO:0000313" key="2">
    <source>
        <dbReference type="EMBL" id="KAF8778754.1"/>
    </source>
</evidence>
<keyword evidence="3" id="KW-1185">Reference proteome</keyword>
<gene>
    <name evidence="2" type="ORF">HNY73_015448</name>
</gene>
<proteinExistence type="predicted"/>
<evidence type="ECO:0000313" key="3">
    <source>
        <dbReference type="Proteomes" id="UP000807504"/>
    </source>
</evidence>
<name>A0A8T0EU20_ARGBR</name>
<protein>
    <submittedName>
        <fullName evidence="2">Uncharacterized protein</fullName>
    </submittedName>
</protein>
<feature type="compositionally biased region" description="Polar residues" evidence="1">
    <location>
        <begin position="207"/>
        <end position="219"/>
    </location>
</feature>
<comment type="caution">
    <text evidence="2">The sequence shown here is derived from an EMBL/GenBank/DDBJ whole genome shotgun (WGS) entry which is preliminary data.</text>
</comment>
<reference evidence="2" key="1">
    <citation type="journal article" date="2020" name="bioRxiv">
        <title>Chromosome-level reference genome of the European wasp spider Argiope bruennichi: a resource for studies on range expansion and evolutionary adaptation.</title>
        <authorList>
            <person name="Sheffer M.M."/>
            <person name="Hoppe A."/>
            <person name="Krehenwinkel H."/>
            <person name="Uhl G."/>
            <person name="Kuss A.W."/>
            <person name="Jensen L."/>
            <person name="Jensen C."/>
            <person name="Gillespie R.G."/>
            <person name="Hoff K.J."/>
            <person name="Prost S."/>
        </authorList>
    </citation>
    <scope>NUCLEOTIDE SEQUENCE</scope>
</reference>
<dbReference type="Proteomes" id="UP000807504">
    <property type="component" value="Unassembled WGS sequence"/>
</dbReference>
<accession>A0A8T0EU20</accession>
<reference evidence="2" key="2">
    <citation type="submission" date="2020-06" db="EMBL/GenBank/DDBJ databases">
        <authorList>
            <person name="Sheffer M."/>
        </authorList>
    </citation>
    <scope>NUCLEOTIDE SEQUENCE</scope>
</reference>
<evidence type="ECO:0000256" key="1">
    <source>
        <dbReference type="SAM" id="MobiDB-lite"/>
    </source>
</evidence>
<feature type="region of interest" description="Disordered" evidence="1">
    <location>
        <begin position="87"/>
        <end position="122"/>
    </location>
</feature>
<organism evidence="2 3">
    <name type="scientific">Argiope bruennichi</name>
    <name type="common">Wasp spider</name>
    <name type="synonym">Aranea bruennichi</name>
    <dbReference type="NCBI Taxonomy" id="94029"/>
    <lineage>
        <taxon>Eukaryota</taxon>
        <taxon>Metazoa</taxon>
        <taxon>Ecdysozoa</taxon>
        <taxon>Arthropoda</taxon>
        <taxon>Chelicerata</taxon>
        <taxon>Arachnida</taxon>
        <taxon>Araneae</taxon>
        <taxon>Araneomorphae</taxon>
        <taxon>Entelegynae</taxon>
        <taxon>Araneoidea</taxon>
        <taxon>Araneidae</taxon>
        <taxon>Argiope</taxon>
    </lineage>
</organism>
<sequence length="303" mass="34382">MLAFVKDSLPYKQMQEVALQHMLDSLTNVQQLPDEEGRKEKKRHISKIGLFAIELNKLISKTLSDKLSQEATVVAKRALKRLYEKSECSNSMNDGGKKRKQKKDSSKISQNTNEKNQTFPMEDSDSFVSLMDVSDESVSSVHTSDLSSFDDEIVVSSEDEMGEKQVKRISFKTAEKAYFDDDFSKVSKSMVDEKNNTDEVSEESKISKSMVQEKSNTNEASEKSKLELSLFQYIKKSIASENIASRPKRERKNSTATENIASRPKGERKNSTASENIASRPKRERKPNSRYSAEEMTIYVHSS</sequence>
<feature type="compositionally biased region" description="Polar residues" evidence="1">
    <location>
        <begin position="110"/>
        <end position="119"/>
    </location>
</feature>
<feature type="region of interest" description="Disordered" evidence="1">
    <location>
        <begin position="189"/>
        <end position="224"/>
    </location>
</feature>
<dbReference type="EMBL" id="JABXBU010002072">
    <property type="protein sequence ID" value="KAF8778754.1"/>
    <property type="molecule type" value="Genomic_DNA"/>
</dbReference>
<feature type="compositionally biased region" description="Basic and acidic residues" evidence="1">
    <location>
        <begin position="189"/>
        <end position="206"/>
    </location>
</feature>
<feature type="region of interest" description="Disordered" evidence="1">
    <location>
        <begin position="241"/>
        <end position="303"/>
    </location>
</feature>
<dbReference type="AlphaFoldDB" id="A0A8T0EU20"/>